<dbReference type="Proteomes" id="UP001580407">
    <property type="component" value="Unassembled WGS sequence"/>
</dbReference>
<evidence type="ECO:0000313" key="10">
    <source>
        <dbReference type="EMBL" id="MFB5681933.1"/>
    </source>
</evidence>
<keyword evidence="5 8" id="KW-0521">NADP</keyword>
<evidence type="ECO:0000256" key="4">
    <source>
        <dbReference type="ARBA" id="ARBA00022643"/>
    </source>
</evidence>
<comment type="caution">
    <text evidence="10">The sequence shown here is derived from an EMBL/GenBank/DDBJ whole genome shotgun (WGS) entry which is preliminary data.</text>
</comment>
<evidence type="ECO:0000256" key="8">
    <source>
        <dbReference type="PIRNR" id="PIRNR000232"/>
    </source>
</evidence>
<dbReference type="RefSeq" id="WP_375525695.1">
    <property type="nucleotide sequence ID" value="NZ_JBHILM010000013.1"/>
</dbReference>
<sequence length="184" mass="20735">MNESAVFSKNVIDVIQERRTVKKFKADPVPVETVTRLLDAAVWAPNHKLREPWRFLLFTGDGRQKLADAVAADLGEDNKFAPTILHNPVSLIVVMKEDPRQAIWDEDFAAVSALIQNFMLAAWSEGIGTFWMTKPFFYSPVFREQLGIQPGEKIVGLVYAGYPEVVPKAQQRTSAAEKLTVFDR</sequence>
<dbReference type="PANTHER" id="PTHR43821:SF1">
    <property type="entry name" value="NAD(P)H NITROREDUCTASE YDJA-RELATED"/>
    <property type="match status" value="1"/>
</dbReference>
<dbReference type="SUPFAM" id="SSF55469">
    <property type="entry name" value="FMN-dependent nitroreductase-like"/>
    <property type="match status" value="1"/>
</dbReference>
<dbReference type="InterPro" id="IPR029479">
    <property type="entry name" value="Nitroreductase"/>
</dbReference>
<dbReference type="InterPro" id="IPR026021">
    <property type="entry name" value="YdjA-like"/>
</dbReference>
<keyword evidence="11" id="KW-1185">Reference proteome</keyword>
<feature type="domain" description="Nitroreductase" evidence="9">
    <location>
        <begin position="15"/>
        <end position="162"/>
    </location>
</feature>
<dbReference type="InterPro" id="IPR000415">
    <property type="entry name" value="Nitroreductase-like"/>
</dbReference>
<name>A0ABV5B8A9_9BACL</name>
<comment type="cofactor">
    <cofactor evidence="1 8">
        <name>FMN</name>
        <dbReference type="ChEBI" id="CHEBI:58210"/>
    </cofactor>
</comment>
<dbReference type="Gene3D" id="3.40.109.10">
    <property type="entry name" value="NADH Oxidase"/>
    <property type="match status" value="1"/>
</dbReference>
<dbReference type="InterPro" id="IPR052530">
    <property type="entry name" value="NAD(P)H_nitroreductase"/>
</dbReference>
<dbReference type="Pfam" id="PF00881">
    <property type="entry name" value="Nitroreductase"/>
    <property type="match status" value="1"/>
</dbReference>
<keyword evidence="4 8" id="KW-0288">FMN</keyword>
<keyword evidence="3 8" id="KW-0285">Flavoprotein</keyword>
<gene>
    <name evidence="10" type="ORF">ACE3NQ_13505</name>
</gene>
<proteinExistence type="inferred from homology"/>
<accession>A0ABV5B8A9</accession>
<organism evidence="10 11">
    <name type="scientific">Paenibacillus terreus</name>
    <dbReference type="NCBI Taxonomy" id="1387834"/>
    <lineage>
        <taxon>Bacteria</taxon>
        <taxon>Bacillati</taxon>
        <taxon>Bacillota</taxon>
        <taxon>Bacilli</taxon>
        <taxon>Bacillales</taxon>
        <taxon>Paenibacillaceae</taxon>
        <taxon>Paenibacillus</taxon>
    </lineage>
</organism>
<keyword evidence="6 8" id="KW-0560">Oxidoreductase</keyword>
<dbReference type="EC" id="1.-.-.-" evidence="8"/>
<comment type="similarity">
    <text evidence="2 8">Belongs to the nitroreductase family.</text>
</comment>
<evidence type="ECO:0000259" key="9">
    <source>
        <dbReference type="Pfam" id="PF00881"/>
    </source>
</evidence>
<keyword evidence="7 8" id="KW-0520">NAD</keyword>
<dbReference type="PIRSF" id="PIRSF000232">
    <property type="entry name" value="YdjA"/>
    <property type="match status" value="1"/>
</dbReference>
<evidence type="ECO:0000256" key="5">
    <source>
        <dbReference type="ARBA" id="ARBA00022857"/>
    </source>
</evidence>
<evidence type="ECO:0000256" key="1">
    <source>
        <dbReference type="ARBA" id="ARBA00001917"/>
    </source>
</evidence>
<evidence type="ECO:0000256" key="2">
    <source>
        <dbReference type="ARBA" id="ARBA00007118"/>
    </source>
</evidence>
<dbReference type="CDD" id="cd02135">
    <property type="entry name" value="YdjA-like"/>
    <property type="match status" value="1"/>
</dbReference>
<evidence type="ECO:0000313" key="11">
    <source>
        <dbReference type="Proteomes" id="UP001580407"/>
    </source>
</evidence>
<reference evidence="10 11" key="1">
    <citation type="submission" date="2024-09" db="EMBL/GenBank/DDBJ databases">
        <authorList>
            <person name="Ruan L."/>
        </authorList>
    </citation>
    <scope>NUCLEOTIDE SEQUENCE [LARGE SCALE GENOMIC DNA]</scope>
    <source>
        <strain evidence="10 11">D33</strain>
    </source>
</reference>
<evidence type="ECO:0000256" key="6">
    <source>
        <dbReference type="ARBA" id="ARBA00023002"/>
    </source>
</evidence>
<dbReference type="EMBL" id="JBHILM010000013">
    <property type="protein sequence ID" value="MFB5681933.1"/>
    <property type="molecule type" value="Genomic_DNA"/>
</dbReference>
<dbReference type="PANTHER" id="PTHR43821">
    <property type="entry name" value="NAD(P)H NITROREDUCTASE YDJA-RELATED"/>
    <property type="match status" value="1"/>
</dbReference>
<evidence type="ECO:0000256" key="7">
    <source>
        <dbReference type="ARBA" id="ARBA00023027"/>
    </source>
</evidence>
<evidence type="ECO:0000256" key="3">
    <source>
        <dbReference type="ARBA" id="ARBA00022630"/>
    </source>
</evidence>
<protein>
    <recommendedName>
        <fullName evidence="8">Putative NAD(P)H nitroreductase</fullName>
        <ecNumber evidence="8">1.-.-.-</ecNumber>
    </recommendedName>
</protein>